<evidence type="ECO:0000313" key="1">
    <source>
        <dbReference type="EMBL" id="CAG8794836.1"/>
    </source>
</evidence>
<feature type="non-terminal residue" evidence="1">
    <location>
        <position position="63"/>
    </location>
</feature>
<dbReference type="AlphaFoldDB" id="A0A9N9JSA6"/>
<evidence type="ECO:0000313" key="2">
    <source>
        <dbReference type="Proteomes" id="UP000789405"/>
    </source>
</evidence>
<comment type="caution">
    <text evidence="1">The sequence shown here is derived from an EMBL/GenBank/DDBJ whole genome shotgun (WGS) entry which is preliminary data.</text>
</comment>
<keyword evidence="2" id="KW-1185">Reference proteome</keyword>
<name>A0A9N9JSA6_9GLOM</name>
<protein>
    <submittedName>
        <fullName evidence="1">20026_t:CDS:1</fullName>
    </submittedName>
</protein>
<feature type="non-terminal residue" evidence="1">
    <location>
        <position position="1"/>
    </location>
</feature>
<dbReference type="OrthoDB" id="2426082at2759"/>
<reference evidence="1" key="1">
    <citation type="submission" date="2021-06" db="EMBL/GenBank/DDBJ databases">
        <authorList>
            <person name="Kallberg Y."/>
            <person name="Tangrot J."/>
            <person name="Rosling A."/>
        </authorList>
    </citation>
    <scope>NUCLEOTIDE SEQUENCE</scope>
    <source>
        <strain evidence="1">MA453B</strain>
    </source>
</reference>
<accession>A0A9N9JSA6</accession>
<proteinExistence type="predicted"/>
<organism evidence="1 2">
    <name type="scientific">Dentiscutata erythropus</name>
    <dbReference type="NCBI Taxonomy" id="1348616"/>
    <lineage>
        <taxon>Eukaryota</taxon>
        <taxon>Fungi</taxon>
        <taxon>Fungi incertae sedis</taxon>
        <taxon>Mucoromycota</taxon>
        <taxon>Glomeromycotina</taxon>
        <taxon>Glomeromycetes</taxon>
        <taxon>Diversisporales</taxon>
        <taxon>Gigasporaceae</taxon>
        <taxon>Dentiscutata</taxon>
    </lineage>
</organism>
<dbReference type="Proteomes" id="UP000789405">
    <property type="component" value="Unassembled WGS sequence"/>
</dbReference>
<dbReference type="EMBL" id="CAJVPY010029959">
    <property type="protein sequence ID" value="CAG8794836.1"/>
    <property type="molecule type" value="Genomic_DNA"/>
</dbReference>
<gene>
    <name evidence="1" type="ORF">DERYTH_LOCUS22149</name>
</gene>
<sequence>PRIDLVCYIIIDKLLPMQLHRFQLLLQERILPSWRNDFKIEWNKLISHNIKNSQKYLTNHKNW</sequence>